<sequence>MKHAMMLELTDGKLFFVPIGDNPQKIIDLGTGTGIWAIDVADKYPSVSVLGVGLSPIQPLWVPSNLKFIVDDIEDDWVHGDDWDFMHTRCISPWLKNEVEVLRQAYDHLKPGGWIEIQELDARANCDDGTLPPDAAISKFFDAAERAVKEFNMNFRAGEKLREPLEKAGFVNITRKVLKAPIGVWPKCRTAVSDMFGAMAAKPFRKVMDPAEIEVFLATARKDLQNPNIHAYEKYYFWTGQKPE</sequence>
<organism evidence="2 3">
    <name type="scientific">Pleurostoma richardsiae</name>
    <dbReference type="NCBI Taxonomy" id="41990"/>
    <lineage>
        <taxon>Eukaryota</taxon>
        <taxon>Fungi</taxon>
        <taxon>Dikarya</taxon>
        <taxon>Ascomycota</taxon>
        <taxon>Pezizomycotina</taxon>
        <taxon>Sordariomycetes</taxon>
        <taxon>Sordariomycetidae</taxon>
        <taxon>Calosphaeriales</taxon>
        <taxon>Pleurostomataceae</taxon>
        <taxon>Pleurostoma</taxon>
    </lineage>
</organism>
<accession>A0AA38RAE0</accession>
<proteinExistence type="inferred from homology"/>
<dbReference type="SUPFAM" id="SSF53335">
    <property type="entry name" value="S-adenosyl-L-methionine-dependent methyltransferases"/>
    <property type="match status" value="1"/>
</dbReference>
<evidence type="ECO:0000256" key="1">
    <source>
        <dbReference type="ARBA" id="ARBA00038158"/>
    </source>
</evidence>
<dbReference type="Gene3D" id="3.40.50.150">
    <property type="entry name" value="Vaccinia Virus protein VP39"/>
    <property type="match status" value="1"/>
</dbReference>
<dbReference type="EMBL" id="JANBVO010000019">
    <property type="protein sequence ID" value="KAJ9143302.1"/>
    <property type="molecule type" value="Genomic_DNA"/>
</dbReference>
<dbReference type="Proteomes" id="UP001174694">
    <property type="component" value="Unassembled WGS sequence"/>
</dbReference>
<gene>
    <name evidence="2" type="ORF">NKR23_g6558</name>
</gene>
<dbReference type="GO" id="GO:0008168">
    <property type="term" value="F:methyltransferase activity"/>
    <property type="evidence" value="ECO:0007669"/>
    <property type="project" value="TreeGrafter"/>
</dbReference>
<protein>
    <submittedName>
        <fullName evidence="2">Mrna 3-end-processing protein yth1</fullName>
    </submittedName>
</protein>
<evidence type="ECO:0000313" key="3">
    <source>
        <dbReference type="Proteomes" id="UP001174694"/>
    </source>
</evidence>
<name>A0AA38RAE0_9PEZI</name>
<dbReference type="PANTHER" id="PTHR43591">
    <property type="entry name" value="METHYLTRANSFERASE"/>
    <property type="match status" value="1"/>
</dbReference>
<reference evidence="2" key="1">
    <citation type="submission" date="2022-07" db="EMBL/GenBank/DDBJ databases">
        <title>Fungi with potential for degradation of polypropylene.</title>
        <authorList>
            <person name="Gostincar C."/>
        </authorList>
    </citation>
    <scope>NUCLEOTIDE SEQUENCE</scope>
    <source>
        <strain evidence="2">EXF-13308</strain>
    </source>
</reference>
<dbReference type="InterPro" id="IPR029063">
    <property type="entry name" value="SAM-dependent_MTases_sf"/>
</dbReference>
<comment type="similarity">
    <text evidence="1">Belongs to the methyltransferase superfamily. LaeA methyltransferase family.</text>
</comment>
<keyword evidence="3" id="KW-1185">Reference proteome</keyword>
<dbReference type="AlphaFoldDB" id="A0AA38RAE0"/>
<dbReference type="CDD" id="cd02440">
    <property type="entry name" value="AdoMet_MTases"/>
    <property type="match status" value="1"/>
</dbReference>
<comment type="caution">
    <text evidence="2">The sequence shown here is derived from an EMBL/GenBank/DDBJ whole genome shotgun (WGS) entry which is preliminary data.</text>
</comment>
<dbReference type="PANTHER" id="PTHR43591:SF24">
    <property type="entry name" value="2-METHOXY-6-POLYPRENYL-1,4-BENZOQUINOL METHYLASE, MITOCHONDRIAL"/>
    <property type="match status" value="1"/>
</dbReference>
<dbReference type="Pfam" id="PF13489">
    <property type="entry name" value="Methyltransf_23"/>
    <property type="match status" value="1"/>
</dbReference>
<evidence type="ECO:0000313" key="2">
    <source>
        <dbReference type="EMBL" id="KAJ9143302.1"/>
    </source>
</evidence>